<dbReference type="SUPFAM" id="SSF55729">
    <property type="entry name" value="Acyl-CoA N-acyltransferases (Nat)"/>
    <property type="match status" value="1"/>
</dbReference>
<keyword evidence="3" id="KW-1185">Reference proteome</keyword>
<dbReference type="Gene3D" id="3.40.630.30">
    <property type="match status" value="1"/>
</dbReference>
<sequence length="193" mass="22258">MRVEVLTGAELDDVLDDVARLRITVFHAFPYLYDGDFEYERSYLQTYRDSENAVLVGAFDDDKLVGAATGAPMIEHASDFAQAFEKTGLDLESIFYCAESVLLPEYRGLGIGHQFFDQREAHGRKLGKSYSCFCSVMRPDDHPMKPEGYRPLNGFWRKRGYDPLPGVVAHFKWKERGQTEQTDHDLQFWMREL</sequence>
<dbReference type="PROSITE" id="PS51186">
    <property type="entry name" value="GNAT"/>
    <property type="match status" value="1"/>
</dbReference>
<dbReference type="EMBL" id="FNUZ01000001">
    <property type="protein sequence ID" value="SEF55246.1"/>
    <property type="molecule type" value="Genomic_DNA"/>
</dbReference>
<evidence type="ECO:0000313" key="2">
    <source>
        <dbReference type="EMBL" id="SEF55246.1"/>
    </source>
</evidence>
<dbReference type="Pfam" id="PF00583">
    <property type="entry name" value="Acetyltransf_1"/>
    <property type="match status" value="1"/>
</dbReference>
<dbReference type="RefSeq" id="WP_200813147.1">
    <property type="nucleotide sequence ID" value="NZ_FNUZ01000001.1"/>
</dbReference>
<protein>
    <recommendedName>
        <fullName evidence="1">N-acetyltransferase domain-containing protein</fullName>
    </recommendedName>
</protein>
<organism evidence="2 3">
    <name type="scientific">Thalassococcus halodurans</name>
    <dbReference type="NCBI Taxonomy" id="373675"/>
    <lineage>
        <taxon>Bacteria</taxon>
        <taxon>Pseudomonadati</taxon>
        <taxon>Pseudomonadota</taxon>
        <taxon>Alphaproteobacteria</taxon>
        <taxon>Rhodobacterales</taxon>
        <taxon>Roseobacteraceae</taxon>
        <taxon>Thalassococcus</taxon>
    </lineage>
</organism>
<dbReference type="GO" id="GO:0016747">
    <property type="term" value="F:acyltransferase activity, transferring groups other than amino-acyl groups"/>
    <property type="evidence" value="ECO:0007669"/>
    <property type="project" value="InterPro"/>
</dbReference>
<dbReference type="Proteomes" id="UP000236752">
    <property type="component" value="Unassembled WGS sequence"/>
</dbReference>
<dbReference type="InterPro" id="IPR000182">
    <property type="entry name" value="GNAT_dom"/>
</dbReference>
<name>A0A1H5SXG7_9RHOB</name>
<dbReference type="CDD" id="cd04301">
    <property type="entry name" value="NAT_SF"/>
    <property type="match status" value="1"/>
</dbReference>
<proteinExistence type="predicted"/>
<dbReference type="InterPro" id="IPR016181">
    <property type="entry name" value="Acyl_CoA_acyltransferase"/>
</dbReference>
<gene>
    <name evidence="2" type="ORF">SAMN04488045_0408</name>
</gene>
<feature type="domain" description="N-acetyltransferase" evidence="1">
    <location>
        <begin position="16"/>
        <end position="193"/>
    </location>
</feature>
<reference evidence="2 3" key="1">
    <citation type="submission" date="2016-10" db="EMBL/GenBank/DDBJ databases">
        <authorList>
            <person name="de Groot N.N."/>
        </authorList>
    </citation>
    <scope>NUCLEOTIDE SEQUENCE [LARGE SCALE GENOMIC DNA]</scope>
    <source>
        <strain evidence="2 3">DSM 26915</strain>
    </source>
</reference>
<evidence type="ECO:0000313" key="3">
    <source>
        <dbReference type="Proteomes" id="UP000236752"/>
    </source>
</evidence>
<dbReference type="AlphaFoldDB" id="A0A1H5SXG7"/>
<accession>A0A1H5SXG7</accession>
<evidence type="ECO:0000259" key="1">
    <source>
        <dbReference type="PROSITE" id="PS51186"/>
    </source>
</evidence>